<feature type="active site" evidence="9">
    <location>
        <position position="289"/>
    </location>
</feature>
<organism evidence="12 13">
    <name type="scientific">Arthrobacter gengyunqii</name>
    <dbReference type="NCBI Taxonomy" id="2886940"/>
    <lineage>
        <taxon>Bacteria</taxon>
        <taxon>Bacillati</taxon>
        <taxon>Actinomycetota</taxon>
        <taxon>Actinomycetes</taxon>
        <taxon>Micrococcales</taxon>
        <taxon>Micrococcaceae</taxon>
        <taxon>Arthrobacter</taxon>
    </lineage>
</organism>
<accession>A0A9X1M261</accession>
<dbReference type="PANTHER" id="PTHR30349">
    <property type="entry name" value="PHAGE INTEGRASE-RELATED"/>
    <property type="match status" value="1"/>
</dbReference>
<keyword evidence="6 9" id="KW-0238">DNA-binding</keyword>
<keyword evidence="8 9" id="KW-0131">Cell cycle</keyword>
<dbReference type="Proteomes" id="UP001139264">
    <property type="component" value="Unassembled WGS sequence"/>
</dbReference>
<evidence type="ECO:0000313" key="12">
    <source>
        <dbReference type="EMBL" id="MCC3269973.1"/>
    </source>
</evidence>
<protein>
    <recommendedName>
        <fullName evidence="9">Tyrosine recombinase XerC</fullName>
    </recommendedName>
</protein>
<dbReference type="PROSITE" id="PS51900">
    <property type="entry name" value="CB"/>
    <property type="match status" value="1"/>
</dbReference>
<dbReference type="RefSeq" id="WP_227908278.1">
    <property type="nucleotide sequence ID" value="NZ_CP095461.1"/>
</dbReference>
<feature type="active site" evidence="9">
    <location>
        <position position="266"/>
    </location>
</feature>
<dbReference type="PANTHER" id="PTHR30349:SF77">
    <property type="entry name" value="TYROSINE RECOMBINASE XERC"/>
    <property type="match status" value="1"/>
</dbReference>
<feature type="active site" description="O-(3'-phospho-DNA)-tyrosine intermediate" evidence="9">
    <location>
        <position position="298"/>
    </location>
</feature>
<dbReference type="InterPro" id="IPR044068">
    <property type="entry name" value="CB"/>
</dbReference>
<evidence type="ECO:0000256" key="1">
    <source>
        <dbReference type="ARBA" id="ARBA00004496"/>
    </source>
</evidence>
<comment type="function">
    <text evidence="9">Site-specific tyrosine recombinase, which acts by catalyzing the cutting and rejoining of the recombining DNA molecules. The XerC-XerD complex is essential to convert dimers of the bacterial chromosome into monomers to permit their segregation at cell division. It also contributes to the segregational stability of plasmids.</text>
</comment>
<comment type="subcellular location">
    <subcellularLocation>
        <location evidence="1 9">Cytoplasm</location>
    </subcellularLocation>
</comment>
<dbReference type="InterPro" id="IPR023009">
    <property type="entry name" value="Tyrosine_recombinase_XerC/XerD"/>
</dbReference>
<evidence type="ECO:0000313" key="13">
    <source>
        <dbReference type="Proteomes" id="UP001139264"/>
    </source>
</evidence>
<feature type="active site" evidence="9">
    <location>
        <position position="168"/>
    </location>
</feature>
<dbReference type="EMBL" id="JAJFZP010000009">
    <property type="protein sequence ID" value="MCC3269973.1"/>
    <property type="molecule type" value="Genomic_DNA"/>
</dbReference>
<reference evidence="12" key="1">
    <citation type="submission" date="2021-10" db="EMBL/GenBank/DDBJ databases">
        <title>Novel species in genus Arthrobacter.</title>
        <authorList>
            <person name="Liu Y."/>
        </authorList>
    </citation>
    <scope>NUCLEOTIDE SEQUENCE</scope>
    <source>
        <strain evidence="12">Zg-Y809</strain>
    </source>
</reference>
<dbReference type="Pfam" id="PF00589">
    <property type="entry name" value="Phage_integrase"/>
    <property type="match status" value="1"/>
</dbReference>
<proteinExistence type="inferred from homology"/>
<keyword evidence="2 9" id="KW-0963">Cytoplasm</keyword>
<dbReference type="Gene3D" id="1.10.443.10">
    <property type="entry name" value="Intergrase catalytic core"/>
    <property type="match status" value="1"/>
</dbReference>
<keyword evidence="7 9" id="KW-0233">DNA recombination</keyword>
<dbReference type="GO" id="GO:0007059">
    <property type="term" value="P:chromosome segregation"/>
    <property type="evidence" value="ECO:0007669"/>
    <property type="project" value="UniProtKB-UniRule"/>
</dbReference>
<dbReference type="PROSITE" id="PS51898">
    <property type="entry name" value="TYR_RECOMBINASE"/>
    <property type="match status" value="1"/>
</dbReference>
<dbReference type="CDD" id="cd00798">
    <property type="entry name" value="INT_XerDC_C"/>
    <property type="match status" value="1"/>
</dbReference>
<dbReference type="GO" id="GO:0005737">
    <property type="term" value="C:cytoplasm"/>
    <property type="evidence" value="ECO:0007669"/>
    <property type="project" value="UniProtKB-SubCell"/>
</dbReference>
<name>A0A9X1M261_9MICC</name>
<dbReference type="AlphaFoldDB" id="A0A9X1M261"/>
<dbReference type="InterPro" id="IPR004107">
    <property type="entry name" value="Integrase_SAM-like_N"/>
</dbReference>
<dbReference type="InterPro" id="IPR050090">
    <property type="entry name" value="Tyrosine_recombinase_XerCD"/>
</dbReference>
<dbReference type="GO" id="GO:0003677">
    <property type="term" value="F:DNA binding"/>
    <property type="evidence" value="ECO:0007669"/>
    <property type="project" value="UniProtKB-UniRule"/>
</dbReference>
<comment type="subunit">
    <text evidence="9">Forms a cyclic heterotetrameric complex composed of two molecules of XerC and two molecules of XerD.</text>
</comment>
<evidence type="ECO:0000259" key="10">
    <source>
        <dbReference type="PROSITE" id="PS51898"/>
    </source>
</evidence>
<keyword evidence="3 9" id="KW-0132">Cell division</keyword>
<comment type="similarity">
    <text evidence="9">Belongs to the 'phage' integrase family. XerC subfamily.</text>
</comment>
<feature type="active site" evidence="9">
    <location>
        <position position="263"/>
    </location>
</feature>
<dbReference type="GO" id="GO:0009037">
    <property type="term" value="F:tyrosine-based site-specific recombinase activity"/>
    <property type="evidence" value="ECO:0007669"/>
    <property type="project" value="UniProtKB-UniRule"/>
</dbReference>
<feature type="active site" evidence="9">
    <location>
        <position position="192"/>
    </location>
</feature>
<evidence type="ECO:0000256" key="3">
    <source>
        <dbReference type="ARBA" id="ARBA00022618"/>
    </source>
</evidence>
<evidence type="ECO:0000256" key="2">
    <source>
        <dbReference type="ARBA" id="ARBA00022490"/>
    </source>
</evidence>
<evidence type="ECO:0000256" key="9">
    <source>
        <dbReference type="HAMAP-Rule" id="MF_01808"/>
    </source>
</evidence>
<comment type="caution">
    <text evidence="12">The sequence shown here is derived from an EMBL/GenBank/DDBJ whole genome shotgun (WGS) entry which is preliminary data.</text>
</comment>
<evidence type="ECO:0000256" key="8">
    <source>
        <dbReference type="ARBA" id="ARBA00023306"/>
    </source>
</evidence>
<evidence type="ECO:0000259" key="11">
    <source>
        <dbReference type="PROSITE" id="PS51900"/>
    </source>
</evidence>
<dbReference type="InterPro" id="IPR010998">
    <property type="entry name" value="Integrase_recombinase_N"/>
</dbReference>
<dbReference type="InterPro" id="IPR013762">
    <property type="entry name" value="Integrase-like_cat_sf"/>
</dbReference>
<evidence type="ECO:0000256" key="5">
    <source>
        <dbReference type="ARBA" id="ARBA00022908"/>
    </source>
</evidence>
<feature type="domain" description="Tyr recombinase" evidence="10">
    <location>
        <begin position="124"/>
        <end position="311"/>
    </location>
</feature>
<dbReference type="Gene3D" id="1.10.150.130">
    <property type="match status" value="1"/>
</dbReference>
<evidence type="ECO:0000256" key="7">
    <source>
        <dbReference type="ARBA" id="ARBA00023172"/>
    </source>
</evidence>
<feature type="domain" description="Core-binding (CB)" evidence="11">
    <location>
        <begin position="17"/>
        <end position="103"/>
    </location>
</feature>
<gene>
    <name evidence="9" type="primary">xerC</name>
    <name evidence="12" type="ORF">LJ751_11485</name>
</gene>
<dbReference type="GO" id="GO:0006313">
    <property type="term" value="P:DNA transposition"/>
    <property type="evidence" value="ECO:0007669"/>
    <property type="project" value="UniProtKB-UniRule"/>
</dbReference>
<dbReference type="HAMAP" id="MF_01808">
    <property type="entry name" value="Recomb_XerC_XerD"/>
    <property type="match status" value="1"/>
</dbReference>
<dbReference type="SUPFAM" id="SSF56349">
    <property type="entry name" value="DNA breaking-rejoining enzymes"/>
    <property type="match status" value="1"/>
</dbReference>
<evidence type="ECO:0000256" key="6">
    <source>
        <dbReference type="ARBA" id="ARBA00023125"/>
    </source>
</evidence>
<keyword evidence="4 9" id="KW-0159">Chromosome partition</keyword>
<dbReference type="InterPro" id="IPR011010">
    <property type="entry name" value="DNA_brk_join_enz"/>
</dbReference>
<evidence type="ECO:0000256" key="4">
    <source>
        <dbReference type="ARBA" id="ARBA00022829"/>
    </source>
</evidence>
<dbReference type="Pfam" id="PF02899">
    <property type="entry name" value="Phage_int_SAM_1"/>
    <property type="match status" value="1"/>
</dbReference>
<dbReference type="GO" id="GO:0051301">
    <property type="term" value="P:cell division"/>
    <property type="evidence" value="ECO:0007669"/>
    <property type="project" value="UniProtKB-KW"/>
</dbReference>
<keyword evidence="5 9" id="KW-0229">DNA integration</keyword>
<dbReference type="InterPro" id="IPR002104">
    <property type="entry name" value="Integrase_catalytic"/>
</dbReference>
<sequence length="317" mass="34095">MTSSGSDPIPETPAWPGEFSRALRRFSRYLTSERGRSEHTVRAYESDVAQLLNYALAVGVRTLDGIDLGVLRGWLGELSAAGLARSTLARRAATARSFTGWALREELISTDPAIRLRAPKREGTLPAVLRAGQIGELFEALAAATGDGEPVAIRDLALVELLYATGIRVGELTGLDIDDLNPERRTLTVIGKGNKERTVPYGQPAAAAVDDWLRRGRPALATAESGSALFLGRRGRRVDQRQIRAVVSRLFAALGDTGATGPHALRHTAATHLLDGGADLRAVQEILGHSSLATTQLYTHVSVDRLKASYQQAHPRA</sequence>